<evidence type="ECO:0000256" key="4">
    <source>
        <dbReference type="ARBA" id="ARBA00022806"/>
    </source>
</evidence>
<evidence type="ECO:0000259" key="12">
    <source>
        <dbReference type="PROSITE" id="PS51217"/>
    </source>
</evidence>
<dbReference type="EC" id="5.6.2.4" evidence="8"/>
<evidence type="ECO:0000256" key="7">
    <source>
        <dbReference type="ARBA" id="ARBA00034617"/>
    </source>
</evidence>
<evidence type="ECO:0000256" key="8">
    <source>
        <dbReference type="ARBA" id="ARBA00034808"/>
    </source>
</evidence>
<protein>
    <recommendedName>
        <fullName evidence="8">DNA 3'-5' helicase</fullName>
        <ecNumber evidence="8">5.6.2.4</ecNumber>
    </recommendedName>
</protein>
<keyword evidence="4 10" id="KW-0347">Helicase</keyword>
<comment type="caution">
    <text evidence="13">The sequence shown here is derived from an EMBL/GenBank/DDBJ whole genome shotgun (WGS) entry which is preliminary data.</text>
</comment>
<proteinExistence type="inferred from homology"/>
<dbReference type="GO" id="GO:0003677">
    <property type="term" value="F:DNA binding"/>
    <property type="evidence" value="ECO:0007669"/>
    <property type="project" value="InterPro"/>
</dbReference>
<keyword evidence="6" id="KW-0413">Isomerase</keyword>
<dbReference type="PROSITE" id="PS51217">
    <property type="entry name" value="UVRD_HELICASE_CTER"/>
    <property type="match status" value="1"/>
</dbReference>
<dbReference type="InterPro" id="IPR000212">
    <property type="entry name" value="DNA_helicase_UvrD/REP"/>
</dbReference>
<comment type="catalytic activity">
    <reaction evidence="9">
        <text>ATP + H2O = ADP + phosphate + H(+)</text>
        <dbReference type="Rhea" id="RHEA:13065"/>
        <dbReference type="ChEBI" id="CHEBI:15377"/>
        <dbReference type="ChEBI" id="CHEBI:15378"/>
        <dbReference type="ChEBI" id="CHEBI:30616"/>
        <dbReference type="ChEBI" id="CHEBI:43474"/>
        <dbReference type="ChEBI" id="CHEBI:456216"/>
        <dbReference type="EC" id="5.6.2.4"/>
    </reaction>
</comment>
<dbReference type="Gene3D" id="1.10.10.160">
    <property type="match status" value="1"/>
</dbReference>
<keyword evidence="2 10" id="KW-0547">Nucleotide-binding</keyword>
<keyword evidence="3 10" id="KW-0378">Hydrolase</keyword>
<evidence type="ECO:0000256" key="1">
    <source>
        <dbReference type="ARBA" id="ARBA00009922"/>
    </source>
</evidence>
<evidence type="ECO:0000313" key="13">
    <source>
        <dbReference type="EMBL" id="OGL66748.1"/>
    </source>
</evidence>
<keyword evidence="5 10" id="KW-0067">ATP-binding</keyword>
<evidence type="ECO:0000256" key="10">
    <source>
        <dbReference type="PROSITE-ProRule" id="PRU00560"/>
    </source>
</evidence>
<dbReference type="GO" id="GO:0005524">
    <property type="term" value="F:ATP binding"/>
    <property type="evidence" value="ECO:0007669"/>
    <property type="project" value="UniProtKB-UniRule"/>
</dbReference>
<dbReference type="InterPro" id="IPR014016">
    <property type="entry name" value="UvrD-like_ATP-bd"/>
</dbReference>
<dbReference type="EMBL" id="MGDT01000006">
    <property type="protein sequence ID" value="OGL66748.1"/>
    <property type="molecule type" value="Genomic_DNA"/>
</dbReference>
<dbReference type="GO" id="GO:0016887">
    <property type="term" value="F:ATP hydrolysis activity"/>
    <property type="evidence" value="ECO:0007669"/>
    <property type="project" value="RHEA"/>
</dbReference>
<dbReference type="InterPro" id="IPR027417">
    <property type="entry name" value="P-loop_NTPase"/>
</dbReference>
<evidence type="ECO:0000313" key="14">
    <source>
        <dbReference type="Proteomes" id="UP000177885"/>
    </source>
</evidence>
<dbReference type="Proteomes" id="UP000177885">
    <property type="component" value="Unassembled WGS sequence"/>
</dbReference>
<dbReference type="STRING" id="1802385.A2856_03210"/>
<dbReference type="GO" id="GO:0005829">
    <property type="term" value="C:cytosol"/>
    <property type="evidence" value="ECO:0007669"/>
    <property type="project" value="TreeGrafter"/>
</dbReference>
<accession>A0A1F7TM93</accession>
<gene>
    <name evidence="13" type="ORF">A2856_03210</name>
</gene>
<dbReference type="GO" id="GO:0000725">
    <property type="term" value="P:recombinational repair"/>
    <property type="evidence" value="ECO:0007669"/>
    <property type="project" value="TreeGrafter"/>
</dbReference>
<dbReference type="Gene3D" id="1.10.486.10">
    <property type="entry name" value="PCRA, domain 4"/>
    <property type="match status" value="1"/>
</dbReference>
<feature type="binding site" evidence="10">
    <location>
        <begin position="41"/>
        <end position="48"/>
    </location>
    <ligand>
        <name>ATP</name>
        <dbReference type="ChEBI" id="CHEBI:30616"/>
    </ligand>
</feature>
<organism evidence="13 14">
    <name type="scientific">Candidatus Uhrbacteria bacterium RIFCSPHIGHO2_01_FULL_63_20</name>
    <dbReference type="NCBI Taxonomy" id="1802385"/>
    <lineage>
        <taxon>Bacteria</taxon>
        <taxon>Candidatus Uhriibacteriota</taxon>
    </lineage>
</organism>
<evidence type="ECO:0000256" key="9">
    <source>
        <dbReference type="ARBA" id="ARBA00048988"/>
    </source>
</evidence>
<evidence type="ECO:0000256" key="2">
    <source>
        <dbReference type="ARBA" id="ARBA00022741"/>
    </source>
</evidence>
<dbReference type="Pfam" id="PF13361">
    <property type="entry name" value="UvrD_C"/>
    <property type="match status" value="2"/>
</dbReference>
<dbReference type="Pfam" id="PF00580">
    <property type="entry name" value="UvrD-helicase"/>
    <property type="match status" value="1"/>
</dbReference>
<comment type="catalytic activity">
    <reaction evidence="7">
        <text>Couples ATP hydrolysis with the unwinding of duplex DNA by translocating in the 3'-5' direction.</text>
        <dbReference type="EC" id="5.6.2.4"/>
    </reaction>
</comment>
<evidence type="ECO:0000259" key="11">
    <source>
        <dbReference type="PROSITE" id="PS51198"/>
    </source>
</evidence>
<feature type="domain" description="UvrD-like helicase ATP-binding" evidence="11">
    <location>
        <begin position="20"/>
        <end position="304"/>
    </location>
</feature>
<sequence length="697" mass="77493">MKDFMLQPASGKARRIDYAGELNAEQLAVVEGGDGPCLVLAGAGSGKTRTVTYRVAYLLEGGVRPEEILLLTFTNKAAREMLERVQALLGSDASGLWGGTFHSVANRLLRRYAPLVGRTNAFTILDEEDAKDFVKLCVKDLDVDTTARRFPSPSVLKGIVSYTRNAGKGVRELLEARYPSFLDLCPTVERVAELYEERKARSDAMDFDDLLILLLRLLRERPDVKDSLASQFRYVLVDEYQDTNALQANIVRELSSVHRNLLVVGDDAQSIYSFRAADVRNILSFPDLYPGTKTFRLLTNYRSTPDILSLANGVISSNRGQFKKELRAVRPSEELPNLVPAGTDAEEARFIAQRTLELRDEGVPLNEIAVLFRASFHSQALEFELMKRDVPYDYRGGMKFFERAHVKDAVAHLRLIANPKDEAAWMRVLSLQGGIGTATAGKIIDGLRGSSTILEALERTPVSGKAARGWETARVALCAAASSSTPADMVREVASGSYRDYLEAEYPDFRDRLEDLEQFAVFADGYDDLTKFLDEVSLTDPAFAKASAGRQYGEAEHEEKMVLSTIHQAKGLEWDAVFVMGLCDGKFPNPRAMGEEGGMEEERRLLYVAATRARNRLYLTYPVASLTDSLAIGAPSPFLTELPDGLVEEVRLRSAAPRPSPFRPKWGNDDEPLIVLDDLGERKDVPYKSLLRRVDDL</sequence>
<dbReference type="PANTHER" id="PTHR11070">
    <property type="entry name" value="UVRD / RECB / PCRA DNA HELICASE FAMILY MEMBER"/>
    <property type="match status" value="1"/>
</dbReference>
<dbReference type="InterPro" id="IPR014017">
    <property type="entry name" value="DNA_helicase_UvrD-like_C"/>
</dbReference>
<evidence type="ECO:0000256" key="3">
    <source>
        <dbReference type="ARBA" id="ARBA00022801"/>
    </source>
</evidence>
<name>A0A1F7TM93_9BACT</name>
<dbReference type="GO" id="GO:0043138">
    <property type="term" value="F:3'-5' DNA helicase activity"/>
    <property type="evidence" value="ECO:0007669"/>
    <property type="project" value="UniProtKB-EC"/>
</dbReference>
<comment type="similarity">
    <text evidence="1">Belongs to the helicase family. UvrD subfamily.</text>
</comment>
<dbReference type="PROSITE" id="PS51198">
    <property type="entry name" value="UVRD_HELICASE_ATP_BIND"/>
    <property type="match status" value="1"/>
</dbReference>
<dbReference type="AlphaFoldDB" id="A0A1F7TM93"/>
<dbReference type="CDD" id="cd17932">
    <property type="entry name" value="DEXQc_UvrD"/>
    <property type="match status" value="1"/>
</dbReference>
<evidence type="ECO:0000256" key="6">
    <source>
        <dbReference type="ARBA" id="ARBA00023235"/>
    </source>
</evidence>
<dbReference type="Gene3D" id="3.40.50.300">
    <property type="entry name" value="P-loop containing nucleotide triphosphate hydrolases"/>
    <property type="match status" value="2"/>
</dbReference>
<dbReference type="PANTHER" id="PTHR11070:SF3">
    <property type="entry name" value="DNA 3'-5' HELICASE"/>
    <property type="match status" value="1"/>
</dbReference>
<reference evidence="13 14" key="1">
    <citation type="journal article" date="2016" name="Nat. Commun.">
        <title>Thousands of microbial genomes shed light on interconnected biogeochemical processes in an aquifer system.</title>
        <authorList>
            <person name="Anantharaman K."/>
            <person name="Brown C.T."/>
            <person name="Hug L.A."/>
            <person name="Sharon I."/>
            <person name="Castelle C.J."/>
            <person name="Probst A.J."/>
            <person name="Thomas B.C."/>
            <person name="Singh A."/>
            <person name="Wilkins M.J."/>
            <person name="Karaoz U."/>
            <person name="Brodie E.L."/>
            <person name="Williams K.H."/>
            <person name="Hubbard S.S."/>
            <person name="Banfield J.F."/>
        </authorList>
    </citation>
    <scope>NUCLEOTIDE SEQUENCE [LARGE SCALE GENOMIC DNA]</scope>
</reference>
<dbReference type="InterPro" id="IPR013986">
    <property type="entry name" value="DExx_box_DNA_helicase_dom_sf"/>
</dbReference>
<evidence type="ECO:0000256" key="5">
    <source>
        <dbReference type="ARBA" id="ARBA00022840"/>
    </source>
</evidence>
<feature type="domain" description="UvrD-like helicase C-terminal" evidence="12">
    <location>
        <begin position="305"/>
        <end position="571"/>
    </location>
</feature>
<dbReference type="SUPFAM" id="SSF52540">
    <property type="entry name" value="P-loop containing nucleoside triphosphate hydrolases"/>
    <property type="match status" value="1"/>
</dbReference>